<organism evidence="2 3">
    <name type="scientific">Scophthalmus maximus</name>
    <name type="common">Turbot</name>
    <name type="synonym">Psetta maxima</name>
    <dbReference type="NCBI Taxonomy" id="52904"/>
    <lineage>
        <taxon>Eukaryota</taxon>
        <taxon>Metazoa</taxon>
        <taxon>Chordata</taxon>
        <taxon>Craniata</taxon>
        <taxon>Vertebrata</taxon>
        <taxon>Euteleostomi</taxon>
        <taxon>Actinopterygii</taxon>
        <taxon>Neopterygii</taxon>
        <taxon>Teleostei</taxon>
        <taxon>Neoteleostei</taxon>
        <taxon>Acanthomorphata</taxon>
        <taxon>Carangaria</taxon>
        <taxon>Pleuronectiformes</taxon>
        <taxon>Pleuronectoidei</taxon>
        <taxon>Scophthalmidae</taxon>
        <taxon>Scophthalmus</taxon>
    </lineage>
</organism>
<protein>
    <submittedName>
        <fullName evidence="2">Uncharacterized protein</fullName>
    </submittedName>
</protein>
<feature type="compositionally biased region" description="Polar residues" evidence="1">
    <location>
        <begin position="119"/>
        <end position="131"/>
    </location>
</feature>
<name>A0A6A4SHM7_SCOMX</name>
<sequence>MNVFRKLEREKKDSVITTQGLIVQLFKGCSIYQVGLSPLTTPGSNSYLKPVSFESDGERSSDSVGAQRVPTVPSDPGAAFMIYSIHCLLTVSVNQPSSVRSKIQTNDCTSRRQDDQPFDWTQGQAGDTSDWTQHRQMDEQTASRKLCFTEPFAFNVSLLVVVALNDLAARRVERCVIPSELDRKLSGSIFSF</sequence>
<evidence type="ECO:0000256" key="1">
    <source>
        <dbReference type="SAM" id="MobiDB-lite"/>
    </source>
</evidence>
<dbReference type="AlphaFoldDB" id="A0A6A4SHM7"/>
<proteinExistence type="predicted"/>
<accession>A0A6A4SHM7</accession>
<comment type="caution">
    <text evidence="2">The sequence shown here is derived from an EMBL/GenBank/DDBJ whole genome shotgun (WGS) entry which is preliminary data.</text>
</comment>
<evidence type="ECO:0000313" key="3">
    <source>
        <dbReference type="Proteomes" id="UP000438429"/>
    </source>
</evidence>
<gene>
    <name evidence="2" type="ORF">F2P81_017392</name>
</gene>
<dbReference type="EMBL" id="VEVO01000015">
    <property type="protein sequence ID" value="KAF0030661.1"/>
    <property type="molecule type" value="Genomic_DNA"/>
</dbReference>
<evidence type="ECO:0000313" key="2">
    <source>
        <dbReference type="EMBL" id="KAF0030661.1"/>
    </source>
</evidence>
<dbReference type="Proteomes" id="UP000438429">
    <property type="component" value="Unassembled WGS sequence"/>
</dbReference>
<feature type="region of interest" description="Disordered" evidence="1">
    <location>
        <begin position="50"/>
        <end position="70"/>
    </location>
</feature>
<reference evidence="2 3" key="1">
    <citation type="submission" date="2019-06" db="EMBL/GenBank/DDBJ databases">
        <title>Draft genomes of female and male turbot (Scophthalmus maximus).</title>
        <authorList>
            <person name="Xu H."/>
            <person name="Xu X.-W."/>
            <person name="Shao C."/>
            <person name="Chen S."/>
        </authorList>
    </citation>
    <scope>NUCLEOTIDE SEQUENCE [LARGE SCALE GENOMIC DNA]</scope>
    <source>
        <strain evidence="2">Ysfricsl-2016a</strain>
        <tissue evidence="2">Blood</tissue>
    </source>
</reference>
<feature type="region of interest" description="Disordered" evidence="1">
    <location>
        <begin position="102"/>
        <end position="136"/>
    </location>
</feature>